<dbReference type="SMART" id="SM00220">
    <property type="entry name" value="S_TKc"/>
    <property type="match status" value="1"/>
</dbReference>
<gene>
    <name evidence="2" type="ORF">J8273_6383</name>
</gene>
<dbReference type="GO" id="GO:0004672">
    <property type="term" value="F:protein kinase activity"/>
    <property type="evidence" value="ECO:0007669"/>
    <property type="project" value="InterPro"/>
</dbReference>
<dbReference type="OrthoDB" id="4062651at2759"/>
<protein>
    <submittedName>
        <fullName evidence="2">Protein kinase domain</fullName>
    </submittedName>
</protein>
<evidence type="ECO:0000313" key="2">
    <source>
        <dbReference type="EMBL" id="KAG9391618.1"/>
    </source>
</evidence>
<keyword evidence="2" id="KW-0808">Transferase</keyword>
<dbReference type="PANTHER" id="PTHR13902">
    <property type="entry name" value="SERINE/THREONINE-PROTEIN KINASE WNK WITH NO LYSINE -RELATED"/>
    <property type="match status" value="1"/>
</dbReference>
<dbReference type="SUPFAM" id="SSF56112">
    <property type="entry name" value="Protein kinase-like (PK-like)"/>
    <property type="match status" value="1"/>
</dbReference>
<reference evidence="2" key="1">
    <citation type="submission" date="2021-05" db="EMBL/GenBank/DDBJ databases">
        <title>A free-living protist that lacks canonical eukaryotic 1 DNA replication and segregation systems.</title>
        <authorList>
            <person name="Salas-Leiva D.E."/>
            <person name="Tromer E.C."/>
            <person name="Curtis B.A."/>
            <person name="Jerlstrom-Hultqvist J."/>
            <person name="Kolisko M."/>
            <person name="Yi Z."/>
            <person name="Salas-Leiva J.S."/>
            <person name="Gallot-Lavallee L."/>
            <person name="Kops G.J.P.L."/>
            <person name="Archibald J.M."/>
            <person name="Simpson A.G.B."/>
            <person name="Roger A.J."/>
        </authorList>
    </citation>
    <scope>NUCLEOTIDE SEQUENCE</scope>
    <source>
        <strain evidence="2">BICM</strain>
    </source>
</reference>
<keyword evidence="2" id="KW-0418">Kinase</keyword>
<dbReference type="InterPro" id="IPR011009">
    <property type="entry name" value="Kinase-like_dom_sf"/>
</dbReference>
<accession>A0A8J6AQY3</accession>
<dbReference type="InterPro" id="IPR050588">
    <property type="entry name" value="WNK_Ser-Thr_kinase"/>
</dbReference>
<dbReference type="Gene3D" id="1.10.510.10">
    <property type="entry name" value="Transferase(Phosphotransferase) domain 1"/>
    <property type="match status" value="1"/>
</dbReference>
<dbReference type="InterPro" id="IPR000719">
    <property type="entry name" value="Prot_kinase_dom"/>
</dbReference>
<proteinExistence type="predicted"/>
<dbReference type="EMBL" id="JAHDYR010000053">
    <property type="protein sequence ID" value="KAG9391618.1"/>
    <property type="molecule type" value="Genomic_DNA"/>
</dbReference>
<feature type="domain" description="Protein kinase" evidence="1">
    <location>
        <begin position="1"/>
        <end position="206"/>
    </location>
</feature>
<dbReference type="Proteomes" id="UP000717585">
    <property type="component" value="Unassembled WGS sequence"/>
</dbReference>
<evidence type="ECO:0000259" key="1">
    <source>
        <dbReference type="PROSITE" id="PS50011"/>
    </source>
</evidence>
<dbReference type="AlphaFoldDB" id="A0A8J6AQY3"/>
<dbReference type="GO" id="GO:0005524">
    <property type="term" value="F:ATP binding"/>
    <property type="evidence" value="ECO:0007669"/>
    <property type="project" value="InterPro"/>
</dbReference>
<dbReference type="PROSITE" id="PS00108">
    <property type="entry name" value="PROTEIN_KINASE_ST"/>
    <property type="match status" value="1"/>
</dbReference>
<dbReference type="Pfam" id="PF00069">
    <property type="entry name" value="Pkinase"/>
    <property type="match status" value="1"/>
</dbReference>
<comment type="caution">
    <text evidence="2">The sequence shown here is derived from an EMBL/GenBank/DDBJ whole genome shotgun (WGS) entry which is preliminary data.</text>
</comment>
<dbReference type="PROSITE" id="PS50011">
    <property type="entry name" value="PROTEIN_KINASE_DOM"/>
    <property type="match status" value="1"/>
</dbReference>
<name>A0A8J6AQY3_9EUKA</name>
<keyword evidence="3" id="KW-1185">Reference proteome</keyword>
<dbReference type="InterPro" id="IPR008271">
    <property type="entry name" value="Ser/Thr_kinase_AS"/>
</dbReference>
<sequence length="280" mass="31578">MTMKHDTILPLIASWTAGDECIIFATELMSGTLRQHIKQMRKNGWTMDVDVITNYGSQILSGLIYMHGQTPPIIHRDLKCDNILIDSDSGKVKIGDFGLSRFLEETHAETFVGTPQFMAPEMQIGIYDERVDVYAFGMCVLEMATGEIPYRECENVSQLYAKVSQSIPPESLATVTDATVRDFIQSCLCQRRDRPSVEDLATHPLMIGDRLEVQADRTCLVNISMLIAGEHQKVQFQYKWTGDKYEAVPPENVTERTLNESEALLAAERIFAVLQCRSHP</sequence>
<organism evidence="2 3">
    <name type="scientific">Carpediemonas membranifera</name>
    <dbReference type="NCBI Taxonomy" id="201153"/>
    <lineage>
        <taxon>Eukaryota</taxon>
        <taxon>Metamonada</taxon>
        <taxon>Carpediemonas-like organisms</taxon>
        <taxon>Carpediemonas</taxon>
    </lineage>
</organism>
<evidence type="ECO:0000313" key="3">
    <source>
        <dbReference type="Proteomes" id="UP000717585"/>
    </source>
</evidence>